<dbReference type="AlphaFoldDB" id="W3XP73"/>
<dbReference type="Proteomes" id="UP000030651">
    <property type="component" value="Unassembled WGS sequence"/>
</dbReference>
<feature type="transmembrane region" description="Helical" evidence="1">
    <location>
        <begin position="196"/>
        <end position="221"/>
    </location>
</feature>
<feature type="transmembrane region" description="Helical" evidence="1">
    <location>
        <begin position="227"/>
        <end position="248"/>
    </location>
</feature>
<dbReference type="InParanoid" id="W3XP73"/>
<reference evidence="3" key="1">
    <citation type="journal article" date="2015" name="BMC Genomics">
        <title>Genomic and transcriptomic analysis of the endophytic fungus Pestalotiopsis fici reveals its lifestyle and high potential for synthesis of natural products.</title>
        <authorList>
            <person name="Wang X."/>
            <person name="Zhang X."/>
            <person name="Liu L."/>
            <person name="Xiang M."/>
            <person name="Wang W."/>
            <person name="Sun X."/>
            <person name="Che Y."/>
            <person name="Guo L."/>
            <person name="Liu G."/>
            <person name="Guo L."/>
            <person name="Wang C."/>
            <person name="Yin W.B."/>
            <person name="Stadler M."/>
            <person name="Zhang X."/>
            <person name="Liu X."/>
        </authorList>
    </citation>
    <scope>NUCLEOTIDE SEQUENCE [LARGE SCALE GENOMIC DNA]</scope>
    <source>
        <strain evidence="3">W106-1 / CGMCC3.15140</strain>
    </source>
</reference>
<evidence type="ECO:0000313" key="3">
    <source>
        <dbReference type="Proteomes" id="UP000030651"/>
    </source>
</evidence>
<dbReference type="RefSeq" id="XP_007828369.1">
    <property type="nucleotide sequence ID" value="XM_007830178.1"/>
</dbReference>
<dbReference type="OMA" id="WIPIWFG"/>
<protein>
    <submittedName>
        <fullName evidence="2">Uncharacterized protein</fullName>
    </submittedName>
</protein>
<dbReference type="OrthoDB" id="4727520at2759"/>
<organism evidence="2 3">
    <name type="scientific">Pestalotiopsis fici (strain W106-1 / CGMCC3.15140)</name>
    <dbReference type="NCBI Taxonomy" id="1229662"/>
    <lineage>
        <taxon>Eukaryota</taxon>
        <taxon>Fungi</taxon>
        <taxon>Dikarya</taxon>
        <taxon>Ascomycota</taxon>
        <taxon>Pezizomycotina</taxon>
        <taxon>Sordariomycetes</taxon>
        <taxon>Xylariomycetidae</taxon>
        <taxon>Amphisphaeriales</taxon>
        <taxon>Sporocadaceae</taxon>
        <taxon>Pestalotiopsis</taxon>
    </lineage>
</organism>
<sequence>MFVPNTTSRPPVDMAMPQTEQLYFTIATQLPFIIFFSMGIRQLAVKSDPKPLLFGIGGCLASAFEPVVDVLGFCYFPRAGNWIAFETFGRPIPIFVPATYGWFVGGMGYWFWSAFQNPNTTAKDVPVLWFKAFIINLILEYPPLYFGIYTYYGYQPLVVGGFPLWFPAINATTPMVAGTILNLITPHLQGWQNLAIITTTATSYGIGNAAFGAPVWMALSIDKGYHVTYPAVAISALLLCMGLWIMSLQFTIHDGIKLDTGGSRQTKRY</sequence>
<dbReference type="eggNOG" id="ENOG502RKA9">
    <property type="taxonomic scope" value="Eukaryota"/>
</dbReference>
<feature type="transmembrane region" description="Helical" evidence="1">
    <location>
        <begin position="92"/>
        <end position="112"/>
    </location>
</feature>
<feature type="transmembrane region" description="Helical" evidence="1">
    <location>
        <begin position="164"/>
        <end position="184"/>
    </location>
</feature>
<feature type="transmembrane region" description="Helical" evidence="1">
    <location>
        <begin position="52"/>
        <end position="72"/>
    </location>
</feature>
<dbReference type="GeneID" id="19266610"/>
<keyword evidence="1" id="KW-0812">Transmembrane</keyword>
<dbReference type="KEGG" id="pfy:PFICI_01597"/>
<evidence type="ECO:0000313" key="2">
    <source>
        <dbReference type="EMBL" id="ETS87769.1"/>
    </source>
</evidence>
<gene>
    <name evidence="2" type="ORF">PFICI_01597</name>
</gene>
<dbReference type="EMBL" id="KI912109">
    <property type="protein sequence ID" value="ETS87769.1"/>
    <property type="molecule type" value="Genomic_DNA"/>
</dbReference>
<keyword evidence="1" id="KW-0472">Membrane</keyword>
<evidence type="ECO:0000256" key="1">
    <source>
        <dbReference type="SAM" id="Phobius"/>
    </source>
</evidence>
<name>W3XP73_PESFW</name>
<keyword evidence="1" id="KW-1133">Transmembrane helix</keyword>
<feature type="transmembrane region" description="Helical" evidence="1">
    <location>
        <begin position="22"/>
        <end position="40"/>
    </location>
</feature>
<accession>W3XP73</accession>
<proteinExistence type="predicted"/>
<keyword evidence="3" id="KW-1185">Reference proteome</keyword>
<feature type="transmembrane region" description="Helical" evidence="1">
    <location>
        <begin position="133"/>
        <end position="152"/>
    </location>
</feature>
<dbReference type="HOGENOM" id="CLU_073384_1_0_1"/>